<evidence type="ECO:0000256" key="1">
    <source>
        <dbReference type="SAM" id="Coils"/>
    </source>
</evidence>
<evidence type="ECO:0000313" key="4">
    <source>
        <dbReference type="Proteomes" id="UP000199630"/>
    </source>
</evidence>
<name>A0A1I3P1N8_9RHOB</name>
<keyword evidence="2" id="KW-0812">Transmembrane</keyword>
<protein>
    <submittedName>
        <fullName evidence="3">Uncharacterized protein</fullName>
    </submittedName>
</protein>
<feature type="transmembrane region" description="Helical" evidence="2">
    <location>
        <begin position="319"/>
        <end position="341"/>
    </location>
</feature>
<gene>
    <name evidence="3" type="ORF">SAMN04487991_1535</name>
</gene>
<dbReference type="OrthoDB" id="7745356at2"/>
<keyword evidence="2" id="KW-1133">Transmembrane helix</keyword>
<organism evidence="3 4">
    <name type="scientific">Celeribacter neptunius</name>
    <dbReference type="NCBI Taxonomy" id="588602"/>
    <lineage>
        <taxon>Bacteria</taxon>
        <taxon>Pseudomonadati</taxon>
        <taxon>Pseudomonadota</taxon>
        <taxon>Alphaproteobacteria</taxon>
        <taxon>Rhodobacterales</taxon>
        <taxon>Roseobacteraceae</taxon>
        <taxon>Celeribacter</taxon>
    </lineage>
</organism>
<keyword evidence="2" id="KW-0472">Membrane</keyword>
<proteinExistence type="predicted"/>
<dbReference type="RefSeq" id="WP_090059653.1">
    <property type="nucleotide sequence ID" value="NZ_FORH01000002.1"/>
</dbReference>
<accession>A0A1I3P1N8</accession>
<dbReference type="Proteomes" id="UP000199630">
    <property type="component" value="Unassembled WGS sequence"/>
</dbReference>
<feature type="coiled-coil region" evidence="1">
    <location>
        <begin position="183"/>
        <end position="243"/>
    </location>
</feature>
<keyword evidence="4" id="KW-1185">Reference proteome</keyword>
<evidence type="ECO:0000313" key="3">
    <source>
        <dbReference type="EMBL" id="SFJ15351.1"/>
    </source>
</evidence>
<evidence type="ECO:0000256" key="2">
    <source>
        <dbReference type="SAM" id="Phobius"/>
    </source>
</evidence>
<sequence>MATEIYIKRIDDKSIFKLFKDAVKAGEDALETARDTGKAFTGHSPEIRFSFSSGLPWVISEEDILAAPSTQFVISSATITFLNFFKHGNQDQQEQVTFSFSRGSNNTLNDSFKFDQSRPHRSMQSEGAQFVLKTLHEALSPLLRPVAPEDGGLIPTLSNLAEAFSTTYQEIASELSAAVSAVSKERSDQLTEFQEERKRLREEVANEKAAMYEEIQKELDASHQEIADERKKLEEERSKLEVSSHKDARRKQFLKLQDDLRDALAEPVADKELRRTRWAVFIALVAAAGVAGFFAYQTISAAPNTSGTTASWLLPAVKTSFLTFASLAAFLGAAAWLRYFYVRDLNAQEEMRRFRNDMARASWVMDAALEIRKEHDEIIPEEWLAGVTQGLFSARKKETLEEGAQALAALMGLSASTSFGPNGTTVEIGKKGGKAISAAMQSTD</sequence>
<feature type="transmembrane region" description="Helical" evidence="2">
    <location>
        <begin position="278"/>
        <end position="299"/>
    </location>
</feature>
<reference evidence="4" key="1">
    <citation type="submission" date="2016-10" db="EMBL/GenBank/DDBJ databases">
        <authorList>
            <person name="Varghese N."/>
            <person name="Submissions S."/>
        </authorList>
    </citation>
    <scope>NUCLEOTIDE SEQUENCE [LARGE SCALE GENOMIC DNA]</scope>
    <source>
        <strain evidence="4">DSM 26471</strain>
    </source>
</reference>
<keyword evidence="1" id="KW-0175">Coiled coil</keyword>
<dbReference type="AlphaFoldDB" id="A0A1I3P1N8"/>
<dbReference type="EMBL" id="FORH01000002">
    <property type="protein sequence ID" value="SFJ15351.1"/>
    <property type="molecule type" value="Genomic_DNA"/>
</dbReference>